<evidence type="ECO:0000313" key="2">
    <source>
        <dbReference type="EMBL" id="KAK8407622.1"/>
    </source>
</evidence>
<proteinExistence type="predicted"/>
<gene>
    <name evidence="2" type="ORF">O3P69_002279</name>
</gene>
<feature type="chain" id="PRO_5043362522" evidence="1">
    <location>
        <begin position="24"/>
        <end position="173"/>
    </location>
</feature>
<dbReference type="PANTHER" id="PTHR38564">
    <property type="entry name" value="SI:CH73-250A16.5-RELATED"/>
    <property type="match status" value="1"/>
</dbReference>
<sequence>MGCCKCCCVVLVVAVLIVAGSMGLFTAFFPYPSHASCQVDWVFGKDCNTVKNRLIHQMKLWSSDQCSAKQQCRYEYLGEEGDTIRGLHTTPIMSYVDKLNFTLTDGSGDTCQVKAFSESTASYAVIDFGVNYCNLRNLVIGSRLDENDAKYKENSTNAVCTMYSIAHCNLYTE</sequence>
<dbReference type="Proteomes" id="UP001487740">
    <property type="component" value="Unassembled WGS sequence"/>
</dbReference>
<evidence type="ECO:0000313" key="3">
    <source>
        <dbReference type="Proteomes" id="UP001487740"/>
    </source>
</evidence>
<dbReference type="EMBL" id="JARAKH010000001">
    <property type="protein sequence ID" value="KAK8407622.1"/>
    <property type="molecule type" value="Genomic_DNA"/>
</dbReference>
<accession>A0AAW0V5N1</accession>
<dbReference type="PANTHER" id="PTHR38564:SF2">
    <property type="entry name" value="WU:FC46H12 PRECURSOR"/>
    <property type="match status" value="1"/>
</dbReference>
<name>A0AAW0V5N1_SCYPA</name>
<reference evidence="2 3" key="1">
    <citation type="submission" date="2023-03" db="EMBL/GenBank/DDBJ databases">
        <title>High-quality genome of Scylla paramamosain provides insights in environmental adaptation.</title>
        <authorList>
            <person name="Zhang L."/>
        </authorList>
    </citation>
    <scope>NUCLEOTIDE SEQUENCE [LARGE SCALE GENOMIC DNA]</scope>
    <source>
        <strain evidence="2">LZ_2023a</strain>
        <tissue evidence="2">Muscle</tissue>
    </source>
</reference>
<organism evidence="2 3">
    <name type="scientific">Scylla paramamosain</name>
    <name type="common">Mud crab</name>
    <dbReference type="NCBI Taxonomy" id="85552"/>
    <lineage>
        <taxon>Eukaryota</taxon>
        <taxon>Metazoa</taxon>
        <taxon>Ecdysozoa</taxon>
        <taxon>Arthropoda</taxon>
        <taxon>Crustacea</taxon>
        <taxon>Multicrustacea</taxon>
        <taxon>Malacostraca</taxon>
        <taxon>Eumalacostraca</taxon>
        <taxon>Eucarida</taxon>
        <taxon>Decapoda</taxon>
        <taxon>Pleocyemata</taxon>
        <taxon>Brachyura</taxon>
        <taxon>Eubrachyura</taxon>
        <taxon>Portunoidea</taxon>
        <taxon>Portunidae</taxon>
        <taxon>Portuninae</taxon>
        <taxon>Scylla</taxon>
    </lineage>
</organism>
<feature type="signal peptide" evidence="1">
    <location>
        <begin position="1"/>
        <end position="23"/>
    </location>
</feature>
<protein>
    <submittedName>
        <fullName evidence="2">Uncharacterized protein</fullName>
    </submittedName>
</protein>
<comment type="caution">
    <text evidence="2">The sequence shown here is derived from an EMBL/GenBank/DDBJ whole genome shotgun (WGS) entry which is preliminary data.</text>
</comment>
<keyword evidence="3" id="KW-1185">Reference proteome</keyword>
<dbReference type="AlphaFoldDB" id="A0AAW0V5N1"/>
<evidence type="ECO:0000256" key="1">
    <source>
        <dbReference type="SAM" id="SignalP"/>
    </source>
</evidence>
<keyword evidence="1" id="KW-0732">Signal</keyword>